<evidence type="ECO:0000256" key="3">
    <source>
        <dbReference type="ARBA" id="ARBA00022475"/>
    </source>
</evidence>
<comment type="similarity">
    <text evidence="7">Belongs to the binding-protein-dependent transport system permease family.</text>
</comment>
<keyword evidence="4 7" id="KW-0812">Transmembrane</keyword>
<organism evidence="9">
    <name type="scientific">Blautia hansenii</name>
    <name type="common">Ruminococcus hansenii</name>
    <dbReference type="NCBI Taxonomy" id="1322"/>
    <lineage>
        <taxon>Bacteria</taxon>
        <taxon>Bacillati</taxon>
        <taxon>Bacillota</taxon>
        <taxon>Clostridia</taxon>
        <taxon>Lachnospirales</taxon>
        <taxon>Lachnospiraceae</taxon>
        <taxon>Blautia</taxon>
    </lineage>
</organism>
<dbReference type="RefSeq" id="WP_156342237.1">
    <property type="nucleotide sequence ID" value="NZ_CACRSY010000009.1"/>
</dbReference>
<accession>A0A6N2SXQ7</accession>
<keyword evidence="6 7" id="KW-0472">Membrane</keyword>
<dbReference type="EMBL" id="CACRSY010000009">
    <property type="protein sequence ID" value="VYS97924.1"/>
    <property type="molecule type" value="Genomic_DNA"/>
</dbReference>
<feature type="transmembrane region" description="Helical" evidence="7">
    <location>
        <begin position="251"/>
        <end position="275"/>
    </location>
</feature>
<keyword evidence="5 7" id="KW-1133">Transmembrane helix</keyword>
<sequence>MKKSNGLGKILSKIIIYIALFALAISIIVPVGWVFMASVKRNAEFIGADINPWAFPTDPRWENFKQAFVDARMGEFFLNSVMVTALALCLLLLIALPASYVLARFNFKCKGILNLACMAGLFINVNYIVVPIFLMLSDANKTFGVDFFLNNRFLLALIYAATSLPFTIYLLSGYFKTLPKGFEEAAYIDGCGYFKTMTKIMIPMAKPSIITVILFNFLSFWNEYIIAYTLMDGHDTLAMGLKNLMAVEKTATNYGIMYAGLVIVMLPTLILYIAVQKRLTEGMTLGGLKG</sequence>
<keyword evidence="3" id="KW-1003">Cell membrane</keyword>
<dbReference type="AlphaFoldDB" id="A0A6N2SXQ7"/>
<dbReference type="InterPro" id="IPR000515">
    <property type="entry name" value="MetI-like"/>
</dbReference>
<name>A0A6N2SXQ7_BLAHA</name>
<dbReference type="PANTHER" id="PTHR32243:SF24">
    <property type="entry name" value="DIACETYLCHITOBIOSE UPTAKE SYSTEM PERMEASE PROTEIN NGCG"/>
    <property type="match status" value="1"/>
</dbReference>
<evidence type="ECO:0000256" key="4">
    <source>
        <dbReference type="ARBA" id="ARBA00022692"/>
    </source>
</evidence>
<dbReference type="CDD" id="cd06261">
    <property type="entry name" value="TM_PBP2"/>
    <property type="match status" value="1"/>
</dbReference>
<dbReference type="GO" id="GO:0055085">
    <property type="term" value="P:transmembrane transport"/>
    <property type="evidence" value="ECO:0007669"/>
    <property type="project" value="InterPro"/>
</dbReference>
<feature type="transmembrane region" description="Helical" evidence="7">
    <location>
        <begin position="112"/>
        <end position="133"/>
    </location>
</feature>
<feature type="transmembrane region" description="Helical" evidence="7">
    <location>
        <begin position="14"/>
        <end position="35"/>
    </location>
</feature>
<evidence type="ECO:0000256" key="2">
    <source>
        <dbReference type="ARBA" id="ARBA00022448"/>
    </source>
</evidence>
<dbReference type="InterPro" id="IPR050901">
    <property type="entry name" value="BP-dep_ABC_trans_perm"/>
</dbReference>
<feature type="transmembrane region" description="Helical" evidence="7">
    <location>
        <begin position="76"/>
        <end position="100"/>
    </location>
</feature>
<dbReference type="InterPro" id="IPR035906">
    <property type="entry name" value="MetI-like_sf"/>
</dbReference>
<proteinExistence type="inferred from homology"/>
<reference evidence="9" key="1">
    <citation type="submission" date="2019-11" db="EMBL/GenBank/DDBJ databases">
        <authorList>
            <person name="Feng L."/>
        </authorList>
    </citation>
    <scope>NUCLEOTIDE SEQUENCE</scope>
    <source>
        <strain evidence="9">BhanseniiLFYP23</strain>
    </source>
</reference>
<evidence type="ECO:0000256" key="7">
    <source>
        <dbReference type="RuleBase" id="RU363032"/>
    </source>
</evidence>
<evidence type="ECO:0000313" key="9">
    <source>
        <dbReference type="EMBL" id="VYS97924.1"/>
    </source>
</evidence>
<dbReference type="GO" id="GO:0005886">
    <property type="term" value="C:plasma membrane"/>
    <property type="evidence" value="ECO:0007669"/>
    <property type="project" value="UniProtKB-SubCell"/>
</dbReference>
<dbReference type="PANTHER" id="PTHR32243">
    <property type="entry name" value="MALTOSE TRANSPORT SYSTEM PERMEASE-RELATED"/>
    <property type="match status" value="1"/>
</dbReference>
<feature type="transmembrane region" description="Helical" evidence="7">
    <location>
        <begin position="153"/>
        <end position="171"/>
    </location>
</feature>
<comment type="subcellular location">
    <subcellularLocation>
        <location evidence="1 7">Cell membrane</location>
        <topology evidence="1 7">Multi-pass membrane protein</topology>
    </subcellularLocation>
</comment>
<gene>
    <name evidence="9" type="primary">ycjP</name>
    <name evidence="9" type="ORF">BHLFYP23_02318</name>
</gene>
<evidence type="ECO:0000256" key="1">
    <source>
        <dbReference type="ARBA" id="ARBA00004651"/>
    </source>
</evidence>
<dbReference type="PROSITE" id="PS50928">
    <property type="entry name" value="ABC_TM1"/>
    <property type="match status" value="1"/>
</dbReference>
<keyword evidence="2 7" id="KW-0813">Transport</keyword>
<dbReference type="SUPFAM" id="SSF161098">
    <property type="entry name" value="MetI-like"/>
    <property type="match status" value="1"/>
</dbReference>
<dbReference type="Pfam" id="PF00528">
    <property type="entry name" value="BPD_transp_1"/>
    <property type="match status" value="1"/>
</dbReference>
<evidence type="ECO:0000256" key="6">
    <source>
        <dbReference type="ARBA" id="ARBA00023136"/>
    </source>
</evidence>
<feature type="transmembrane region" description="Helical" evidence="7">
    <location>
        <begin position="209"/>
        <end position="231"/>
    </location>
</feature>
<evidence type="ECO:0000259" key="8">
    <source>
        <dbReference type="PROSITE" id="PS50928"/>
    </source>
</evidence>
<evidence type="ECO:0000256" key="5">
    <source>
        <dbReference type="ARBA" id="ARBA00022989"/>
    </source>
</evidence>
<feature type="domain" description="ABC transmembrane type-1" evidence="8">
    <location>
        <begin position="77"/>
        <end position="275"/>
    </location>
</feature>
<protein>
    <submittedName>
        <fullName evidence="9">Inner membrane ABC transporter permease protein YcjP</fullName>
    </submittedName>
</protein>
<dbReference type="Gene3D" id="1.10.3720.10">
    <property type="entry name" value="MetI-like"/>
    <property type="match status" value="1"/>
</dbReference>